<evidence type="ECO:0000313" key="3">
    <source>
        <dbReference type="EMBL" id="KAL2824189.1"/>
    </source>
</evidence>
<dbReference type="EMBL" id="JBFXLU010000575">
    <property type="protein sequence ID" value="KAL2824189.1"/>
    <property type="molecule type" value="Genomic_DNA"/>
</dbReference>
<feature type="compositionally biased region" description="Basic and acidic residues" evidence="1">
    <location>
        <begin position="41"/>
        <end position="60"/>
    </location>
</feature>
<evidence type="ECO:0000256" key="2">
    <source>
        <dbReference type="SAM" id="Phobius"/>
    </source>
</evidence>
<proteinExistence type="predicted"/>
<keyword evidence="2" id="KW-0812">Transmembrane</keyword>
<feature type="region of interest" description="Disordered" evidence="1">
    <location>
        <begin position="1"/>
        <end position="22"/>
    </location>
</feature>
<gene>
    <name evidence="3" type="ORF">BJY01DRAFT_167225</name>
</gene>
<feature type="region of interest" description="Disordered" evidence="1">
    <location>
        <begin position="38"/>
        <end position="60"/>
    </location>
</feature>
<name>A0ABR4IA94_9EURO</name>
<keyword evidence="4" id="KW-1185">Reference proteome</keyword>
<dbReference type="Proteomes" id="UP001610446">
    <property type="component" value="Unassembled WGS sequence"/>
</dbReference>
<reference evidence="3 4" key="1">
    <citation type="submission" date="2024-07" db="EMBL/GenBank/DDBJ databases">
        <title>Section-level genome sequencing and comparative genomics of Aspergillus sections Usti and Cavernicolus.</title>
        <authorList>
            <consortium name="Lawrence Berkeley National Laboratory"/>
            <person name="Nybo J.L."/>
            <person name="Vesth T.C."/>
            <person name="Theobald S."/>
            <person name="Frisvad J.C."/>
            <person name="Larsen T.O."/>
            <person name="Kjaerboelling I."/>
            <person name="Rothschild-Mancinelli K."/>
            <person name="Lyhne E.K."/>
            <person name="Kogle M.E."/>
            <person name="Barry K."/>
            <person name="Clum A."/>
            <person name="Na H."/>
            <person name="Ledsgaard L."/>
            <person name="Lin J."/>
            <person name="Lipzen A."/>
            <person name="Kuo A."/>
            <person name="Riley R."/>
            <person name="Mondo S."/>
            <person name="Labutti K."/>
            <person name="Haridas S."/>
            <person name="Pangalinan J."/>
            <person name="Salamov A.A."/>
            <person name="Simmons B.A."/>
            <person name="Magnuson J.K."/>
            <person name="Chen J."/>
            <person name="Drula E."/>
            <person name="Henrissat B."/>
            <person name="Wiebenga A."/>
            <person name="Lubbers R.J."/>
            <person name="Gomes A.C."/>
            <person name="Makela M.R."/>
            <person name="Stajich J."/>
            <person name="Grigoriev I.V."/>
            <person name="Mortensen U.H."/>
            <person name="De Vries R.P."/>
            <person name="Baker S.E."/>
            <person name="Andersen M.R."/>
        </authorList>
    </citation>
    <scope>NUCLEOTIDE SEQUENCE [LARGE SCALE GENOMIC DNA]</scope>
    <source>
        <strain evidence="3 4">CBS 123904</strain>
    </source>
</reference>
<comment type="caution">
    <text evidence="3">The sequence shown here is derived from an EMBL/GenBank/DDBJ whole genome shotgun (WGS) entry which is preliminary data.</text>
</comment>
<sequence length="127" mass="14124">MGDWGGRESAKEAKRQKRSNTSDYISISGRVFRGLANAGVKKKEEKGGKERKKEKETRRAKESASIVWIPGSTIIIAIVLSLFILYRTCYRVRLVRLSSLQIANDDQLGNVVDREAQVPPFSVEAGG</sequence>
<feature type="compositionally biased region" description="Basic and acidic residues" evidence="1">
    <location>
        <begin position="1"/>
        <end position="13"/>
    </location>
</feature>
<protein>
    <submittedName>
        <fullName evidence="3">Uncharacterized protein</fullName>
    </submittedName>
</protein>
<accession>A0ABR4IA94</accession>
<keyword evidence="2" id="KW-1133">Transmembrane helix</keyword>
<feature type="transmembrane region" description="Helical" evidence="2">
    <location>
        <begin position="66"/>
        <end position="86"/>
    </location>
</feature>
<evidence type="ECO:0000256" key="1">
    <source>
        <dbReference type="SAM" id="MobiDB-lite"/>
    </source>
</evidence>
<organism evidence="3 4">
    <name type="scientific">Aspergillus pseudoustus</name>
    <dbReference type="NCBI Taxonomy" id="1810923"/>
    <lineage>
        <taxon>Eukaryota</taxon>
        <taxon>Fungi</taxon>
        <taxon>Dikarya</taxon>
        <taxon>Ascomycota</taxon>
        <taxon>Pezizomycotina</taxon>
        <taxon>Eurotiomycetes</taxon>
        <taxon>Eurotiomycetidae</taxon>
        <taxon>Eurotiales</taxon>
        <taxon>Aspergillaceae</taxon>
        <taxon>Aspergillus</taxon>
        <taxon>Aspergillus subgen. Nidulantes</taxon>
    </lineage>
</organism>
<keyword evidence="2" id="KW-0472">Membrane</keyword>
<evidence type="ECO:0000313" key="4">
    <source>
        <dbReference type="Proteomes" id="UP001610446"/>
    </source>
</evidence>